<evidence type="ECO:0008006" key="4">
    <source>
        <dbReference type="Google" id="ProtNLM"/>
    </source>
</evidence>
<accession>A0ABD0YKF6</accession>
<dbReference type="Pfam" id="PF14598">
    <property type="entry name" value="PAS_11"/>
    <property type="match status" value="1"/>
</dbReference>
<feature type="region of interest" description="Disordered" evidence="1">
    <location>
        <begin position="101"/>
        <end position="176"/>
    </location>
</feature>
<proteinExistence type="predicted"/>
<keyword evidence="3" id="KW-1185">Reference proteome</keyword>
<reference evidence="2 3" key="1">
    <citation type="submission" date="2024-07" db="EMBL/GenBank/DDBJ databases">
        <title>Chromosome-level genome assembly of the water stick insect Ranatra chinensis (Heteroptera: Nepidae).</title>
        <authorList>
            <person name="Liu X."/>
        </authorList>
    </citation>
    <scope>NUCLEOTIDE SEQUENCE [LARGE SCALE GENOMIC DNA]</scope>
    <source>
        <strain evidence="2">Cailab_2021Rc</strain>
        <tissue evidence="2">Muscle</tissue>
    </source>
</reference>
<dbReference type="EMBL" id="JBFDAA010000006">
    <property type="protein sequence ID" value="KAL1131679.1"/>
    <property type="molecule type" value="Genomic_DNA"/>
</dbReference>
<evidence type="ECO:0000256" key="1">
    <source>
        <dbReference type="SAM" id="MobiDB-lite"/>
    </source>
</evidence>
<feature type="compositionally biased region" description="Polar residues" evidence="1">
    <location>
        <begin position="152"/>
        <end position="166"/>
    </location>
</feature>
<evidence type="ECO:0000313" key="2">
    <source>
        <dbReference type="EMBL" id="KAL1131679.1"/>
    </source>
</evidence>
<protein>
    <recommendedName>
        <fullName evidence="4">Neuronal PAS domain protein 4</fullName>
    </recommendedName>
</protein>
<dbReference type="AlphaFoldDB" id="A0ABD0YKF6"/>
<feature type="non-terminal residue" evidence="2">
    <location>
        <position position="1"/>
    </location>
</feature>
<feature type="compositionally biased region" description="Low complexity" evidence="1">
    <location>
        <begin position="101"/>
        <end position="130"/>
    </location>
</feature>
<name>A0ABD0YKF6_9HEMI</name>
<gene>
    <name evidence="2" type="ORF">AAG570_011292</name>
</gene>
<dbReference type="Proteomes" id="UP001558652">
    <property type="component" value="Unassembled WGS sequence"/>
</dbReference>
<comment type="caution">
    <text evidence="2">The sequence shown here is derived from an EMBL/GenBank/DDBJ whole genome shotgun (WGS) entry which is preliminary data.</text>
</comment>
<sequence>VTQSEQDRSCILLIRVQRRSGDWLWIHCVLQVKENMENSQQPLIVATNQVLSEREASVMRANSWLYHYYTVQSKLQYGLAYEAHAAAAAAAAATSQQQQRATPNYYQQQQQLQQQPVSPYHQTAQQQPHQVYHHQHQYGRRSEPEPVDYSVHSGQADTSPRSSPSSEVIVDLDRGGGGGTAILMSTTNLGRSRLAVKGADPADMMEQWNPSPPWSDTALQKVPDIMHQDLSPYVTTTPPTPGSAVSLQHAPHSAFSFDWTAEQYLGPEEDHLGSHHHLLGCFPWHGAPPPDHRLFPLQPPPTTRPTLIVRVDAESEHIMHHQAIKGEATAITNNMVVQFLKSHN</sequence>
<organism evidence="2 3">
    <name type="scientific">Ranatra chinensis</name>
    <dbReference type="NCBI Taxonomy" id="642074"/>
    <lineage>
        <taxon>Eukaryota</taxon>
        <taxon>Metazoa</taxon>
        <taxon>Ecdysozoa</taxon>
        <taxon>Arthropoda</taxon>
        <taxon>Hexapoda</taxon>
        <taxon>Insecta</taxon>
        <taxon>Pterygota</taxon>
        <taxon>Neoptera</taxon>
        <taxon>Paraneoptera</taxon>
        <taxon>Hemiptera</taxon>
        <taxon>Heteroptera</taxon>
        <taxon>Panheteroptera</taxon>
        <taxon>Nepomorpha</taxon>
        <taxon>Nepidae</taxon>
        <taxon>Ranatrinae</taxon>
        <taxon>Ranatra</taxon>
    </lineage>
</organism>
<evidence type="ECO:0000313" key="3">
    <source>
        <dbReference type="Proteomes" id="UP001558652"/>
    </source>
</evidence>